<evidence type="ECO:0000313" key="3">
    <source>
        <dbReference type="Proteomes" id="UP001219933"/>
    </source>
</evidence>
<dbReference type="PANTHER" id="PTHR12748">
    <property type="entry name" value="ORIGIN RECOGNITION COMPLEX SUBUNIT 3"/>
    <property type="match status" value="1"/>
</dbReference>
<evidence type="ECO:0000259" key="1">
    <source>
        <dbReference type="Pfam" id="PF18137"/>
    </source>
</evidence>
<name>A0AAF0F0H0_9BASI</name>
<dbReference type="AlphaFoldDB" id="A0AAF0F0H0"/>
<dbReference type="GO" id="GO:0003688">
    <property type="term" value="F:DNA replication origin binding"/>
    <property type="evidence" value="ECO:0007669"/>
    <property type="project" value="TreeGrafter"/>
</dbReference>
<gene>
    <name evidence="2" type="primary">ORC3</name>
    <name evidence="2" type="ORF">MCUN1_002893</name>
</gene>
<dbReference type="EMBL" id="CP119880">
    <property type="protein sequence ID" value="WFD36022.1"/>
    <property type="molecule type" value="Genomic_DNA"/>
</dbReference>
<keyword evidence="3" id="KW-1185">Reference proteome</keyword>
<dbReference type="InterPro" id="IPR020795">
    <property type="entry name" value="ORC3"/>
</dbReference>
<reference evidence="2" key="1">
    <citation type="submission" date="2023-03" db="EMBL/GenBank/DDBJ databases">
        <title>Mating type loci evolution in Malassezia.</title>
        <authorList>
            <person name="Coelho M.A."/>
        </authorList>
    </citation>
    <scope>NUCLEOTIDE SEQUENCE</scope>
    <source>
        <strain evidence="2">CBS 11721</strain>
    </source>
</reference>
<dbReference type="PANTHER" id="PTHR12748:SF0">
    <property type="entry name" value="ORIGIN RECOGNITION COMPLEX SUBUNIT 3"/>
    <property type="match status" value="1"/>
</dbReference>
<sequence>MEDARLDSELRLDSFEICWSEAVHRLDELTVRIYEPLFDHISAIASRASLYAGTIPLAAIDASGSAAQRNLGNLLHTRLGSVLCVSLEPAQCVNVVAACTAFVMRLIEQGRRLHTSEHLEELVRDRDPSLELAATWYDAFRRETNSAPVIILNIVGVERYVSAPLNDFLHSILLWARKYGERNVENSIADILGVQKERATLPIVPCIYNTTPSIALPRQQTPSGIPAWPAQYLASSVLDMVDLVHCALPDKSVFWERVVCEFFISPPLMLGRSVFELMRRRFWQVEASYESIAQTIRLAYLMHFSTRPLSALYSMPSYAELSEYTPEFFAQMRLSLFGAYAEVNDGKVSLTDVPRSFMALADDDKALVESLSMHREALENHSARRESMLRAVSSLLQYADIPPPHAKQLSWSGFVSSSLEIEPPFSDWNSGRAGLNVQTPTTPSARHHAQLLKHITSGIAKERIPSLVSALNEHARSRFQVSEHVLQEIGDWISDEYNAVRDSAPTSLGASVWTFDYAEPLSVVLEGAARAGVLLALDAPSQMLASMCATLVSPSGQAELDSRADWPERETDNTEIHVLRNASNRLDGGDIPDVCRLYQLYRDTSKFINLADWFDAFVYTVEKAEKREQAQGAKRQRTAADIQHLQLRFSLGINELAYMGLLGRTGRKVDHLLRTVWDLTVDPLPTNTR</sequence>
<accession>A0AAF0F0H0</accession>
<dbReference type="GO" id="GO:0006270">
    <property type="term" value="P:DNA replication initiation"/>
    <property type="evidence" value="ECO:0007669"/>
    <property type="project" value="TreeGrafter"/>
</dbReference>
<organism evidence="2 3">
    <name type="scientific">Malassezia cuniculi</name>
    <dbReference type="NCBI Taxonomy" id="948313"/>
    <lineage>
        <taxon>Eukaryota</taxon>
        <taxon>Fungi</taxon>
        <taxon>Dikarya</taxon>
        <taxon>Basidiomycota</taxon>
        <taxon>Ustilaginomycotina</taxon>
        <taxon>Malasseziomycetes</taxon>
        <taxon>Malasseziales</taxon>
        <taxon>Malasseziaceae</taxon>
        <taxon>Malassezia</taxon>
    </lineage>
</organism>
<dbReference type="GO" id="GO:0031261">
    <property type="term" value="C:DNA replication preinitiation complex"/>
    <property type="evidence" value="ECO:0007669"/>
    <property type="project" value="TreeGrafter"/>
</dbReference>
<feature type="domain" description="Origin recognition complex subunit 3 winged helix C-terminal" evidence="1">
    <location>
        <begin position="530"/>
        <end position="677"/>
    </location>
</feature>
<dbReference type="Pfam" id="PF18137">
    <property type="entry name" value="WHD_ORC"/>
    <property type="match status" value="1"/>
</dbReference>
<evidence type="ECO:0000313" key="2">
    <source>
        <dbReference type="EMBL" id="WFD36022.1"/>
    </source>
</evidence>
<dbReference type="InterPro" id="IPR040855">
    <property type="entry name" value="ORC_WH_C"/>
</dbReference>
<dbReference type="GO" id="GO:0005664">
    <property type="term" value="C:nuclear origin of replication recognition complex"/>
    <property type="evidence" value="ECO:0007669"/>
    <property type="project" value="InterPro"/>
</dbReference>
<protein>
    <submittedName>
        <fullName evidence="2">Origin recognition complex subunit 3</fullName>
    </submittedName>
</protein>
<proteinExistence type="predicted"/>
<dbReference type="GO" id="GO:0005656">
    <property type="term" value="C:nuclear pre-replicative complex"/>
    <property type="evidence" value="ECO:0007669"/>
    <property type="project" value="TreeGrafter"/>
</dbReference>
<dbReference type="Proteomes" id="UP001219933">
    <property type="component" value="Chromosome 4"/>
</dbReference>